<feature type="domain" description="DUF397" evidence="1">
    <location>
        <begin position="5"/>
        <end position="57"/>
    </location>
</feature>
<evidence type="ECO:0000259" key="1">
    <source>
        <dbReference type="Pfam" id="PF04149"/>
    </source>
</evidence>
<reference evidence="4" key="1">
    <citation type="submission" date="2015-07" db="EMBL/GenBank/DDBJ databases">
        <authorList>
            <person name="Graham D.E."/>
            <person name="Giannone R.J."/>
            <person name="Gulvik C.A."/>
            <person name="Hettich R.L."/>
            <person name="Klingeman D.M."/>
            <person name="Mahan K.M."/>
            <person name="Parry R.J."/>
            <person name="Spain J.C."/>
        </authorList>
    </citation>
    <scope>NUCLEOTIDE SEQUENCE [LARGE SCALE GENOMIC DNA]</scope>
    <source>
        <strain evidence="4">ATCC 27428</strain>
    </source>
</reference>
<dbReference type="EMBL" id="JACHJF010000008">
    <property type="protein sequence ID" value="MBB5119670.1"/>
    <property type="molecule type" value="Genomic_DNA"/>
</dbReference>
<name>A0A2N8NPC4_STREU</name>
<organism evidence="3 4">
    <name type="scientific">Streptomyces eurocidicus</name>
    <name type="common">Streptoverticillium eurocidicus</name>
    <dbReference type="NCBI Taxonomy" id="66423"/>
    <lineage>
        <taxon>Bacteria</taxon>
        <taxon>Bacillati</taxon>
        <taxon>Actinomycetota</taxon>
        <taxon>Actinomycetes</taxon>
        <taxon>Kitasatosporales</taxon>
        <taxon>Streptomycetaceae</taxon>
        <taxon>Streptomyces</taxon>
    </lineage>
</organism>
<keyword evidence="4" id="KW-1185">Reference proteome</keyword>
<sequence>MSQLGWRKSSFSTGAENDCVEIAAAPGGLIRLRESDDPAQIITTDPVALAGLLRTIKADRLTPPVAPRT</sequence>
<dbReference type="Pfam" id="PF04149">
    <property type="entry name" value="DUF397"/>
    <property type="match status" value="1"/>
</dbReference>
<protein>
    <recommendedName>
        <fullName evidence="1">DUF397 domain-containing protein</fullName>
    </recommendedName>
</protein>
<dbReference type="Proteomes" id="UP000235945">
    <property type="component" value="Unassembled WGS sequence"/>
</dbReference>
<dbReference type="EMBL" id="LGUI01000011">
    <property type="protein sequence ID" value="PNE30621.1"/>
    <property type="molecule type" value="Genomic_DNA"/>
</dbReference>
<evidence type="ECO:0000313" key="4">
    <source>
        <dbReference type="Proteomes" id="UP000235945"/>
    </source>
</evidence>
<comment type="caution">
    <text evidence="3">The sequence shown here is derived from an EMBL/GenBank/DDBJ whole genome shotgun (WGS) entry which is preliminary data.</text>
</comment>
<dbReference type="AlphaFoldDB" id="A0A2N8NPC4"/>
<reference evidence="2 5" key="3">
    <citation type="submission" date="2020-08" db="EMBL/GenBank/DDBJ databases">
        <title>Genomic Encyclopedia of Type Strains, Phase III (KMG-III): the genomes of soil and plant-associated and newly described type strains.</title>
        <authorList>
            <person name="Whitman W."/>
        </authorList>
    </citation>
    <scope>NUCLEOTIDE SEQUENCE [LARGE SCALE GENOMIC DNA]</scope>
    <source>
        <strain evidence="2 5">CECT 3259</strain>
    </source>
</reference>
<dbReference type="RefSeq" id="WP_102921281.1">
    <property type="nucleotide sequence ID" value="NZ_JACHJF010000008.1"/>
</dbReference>
<reference evidence="3" key="2">
    <citation type="submission" date="2015-07" db="EMBL/GenBank/DDBJ databases">
        <authorList>
            <person name="Noorani M."/>
        </authorList>
    </citation>
    <scope>NUCLEOTIDE SEQUENCE [LARGE SCALE GENOMIC DNA]</scope>
    <source>
        <strain evidence="3">ATCC 27428</strain>
    </source>
</reference>
<dbReference type="Proteomes" id="UP000528608">
    <property type="component" value="Unassembled WGS sequence"/>
</dbReference>
<proteinExistence type="predicted"/>
<evidence type="ECO:0000313" key="3">
    <source>
        <dbReference type="EMBL" id="PNE30621.1"/>
    </source>
</evidence>
<gene>
    <name evidence="3" type="ORF">AF335_27835</name>
    <name evidence="2" type="ORF">FHS36_003103</name>
</gene>
<dbReference type="OrthoDB" id="4288416at2"/>
<evidence type="ECO:0000313" key="2">
    <source>
        <dbReference type="EMBL" id="MBB5119670.1"/>
    </source>
</evidence>
<dbReference type="InterPro" id="IPR007278">
    <property type="entry name" value="DUF397"/>
</dbReference>
<accession>A0A2N8NPC4</accession>
<evidence type="ECO:0000313" key="5">
    <source>
        <dbReference type="Proteomes" id="UP000528608"/>
    </source>
</evidence>